<evidence type="ECO:0000313" key="2">
    <source>
        <dbReference type="Proteomes" id="UP000596661"/>
    </source>
</evidence>
<name>A0A803Q7J8_CANSA</name>
<proteinExistence type="predicted"/>
<protein>
    <submittedName>
        <fullName evidence="1">Uncharacterized protein</fullName>
    </submittedName>
</protein>
<keyword evidence="2" id="KW-1185">Reference proteome</keyword>
<dbReference type="AlphaFoldDB" id="A0A803Q7J8"/>
<reference evidence="1" key="1">
    <citation type="submission" date="2018-11" db="EMBL/GenBank/DDBJ databases">
        <authorList>
            <person name="Grassa J C."/>
        </authorList>
    </citation>
    <scope>NUCLEOTIDE SEQUENCE [LARGE SCALE GENOMIC DNA]</scope>
</reference>
<reference evidence="1" key="2">
    <citation type="submission" date="2021-03" db="UniProtKB">
        <authorList>
            <consortium name="EnsemblPlants"/>
        </authorList>
    </citation>
    <scope>IDENTIFICATION</scope>
</reference>
<dbReference type="EMBL" id="UZAU01000699">
    <property type="status" value="NOT_ANNOTATED_CDS"/>
    <property type="molecule type" value="Genomic_DNA"/>
</dbReference>
<sequence>MFSNSLRGRLVDRLPFPDTKEALFEVRLEEARRHVMLTHSECHGHSRSTCWEIHGKPAKWTPRRPSGCKAYQAHDTNNPEILPPAASSPFSKEQLDHLHANLNQSSQKSSSGLGLHSASCSGVHCDLLGPGRTMVGQD</sequence>
<accession>A0A803Q7J8</accession>
<dbReference type="Gramene" id="evm.model.08.1083">
    <property type="protein sequence ID" value="cds.evm.model.08.1083"/>
    <property type="gene ID" value="evm.TU.08.1083"/>
</dbReference>
<evidence type="ECO:0000313" key="1">
    <source>
        <dbReference type="EnsemblPlants" id="cds.evm.model.08.1083"/>
    </source>
</evidence>
<dbReference type="Proteomes" id="UP000596661">
    <property type="component" value="Chromosome 8"/>
</dbReference>
<organism evidence="1 2">
    <name type="scientific">Cannabis sativa</name>
    <name type="common">Hemp</name>
    <name type="synonym">Marijuana</name>
    <dbReference type="NCBI Taxonomy" id="3483"/>
    <lineage>
        <taxon>Eukaryota</taxon>
        <taxon>Viridiplantae</taxon>
        <taxon>Streptophyta</taxon>
        <taxon>Embryophyta</taxon>
        <taxon>Tracheophyta</taxon>
        <taxon>Spermatophyta</taxon>
        <taxon>Magnoliopsida</taxon>
        <taxon>eudicotyledons</taxon>
        <taxon>Gunneridae</taxon>
        <taxon>Pentapetalae</taxon>
        <taxon>rosids</taxon>
        <taxon>fabids</taxon>
        <taxon>Rosales</taxon>
        <taxon>Cannabaceae</taxon>
        <taxon>Cannabis</taxon>
    </lineage>
</organism>
<dbReference type="EnsemblPlants" id="evm.model.08.1083">
    <property type="protein sequence ID" value="cds.evm.model.08.1083"/>
    <property type="gene ID" value="evm.TU.08.1083"/>
</dbReference>